<proteinExistence type="predicted"/>
<name>A0A6H1ZWI9_9ZZZZ</name>
<evidence type="ECO:0000256" key="1">
    <source>
        <dbReference type="ARBA" id="ARBA00022729"/>
    </source>
</evidence>
<dbReference type="Pfam" id="PF10342">
    <property type="entry name" value="Kre9_KNH"/>
    <property type="match status" value="1"/>
</dbReference>
<evidence type="ECO:0000259" key="2">
    <source>
        <dbReference type="Pfam" id="PF10342"/>
    </source>
</evidence>
<feature type="domain" description="Yeast cell wall synthesis Kre9/Knh1-like N-terminal" evidence="2">
    <location>
        <begin position="8"/>
        <end position="88"/>
    </location>
</feature>
<keyword evidence="1" id="KW-0732">Signal</keyword>
<evidence type="ECO:0000313" key="3">
    <source>
        <dbReference type="EMBL" id="QJA51570.1"/>
    </source>
</evidence>
<accession>A0A6H1ZWI9</accession>
<gene>
    <name evidence="3" type="ORF">TM448A02208_0003</name>
</gene>
<protein>
    <submittedName>
        <fullName evidence="3">Putative anchor protein</fullName>
    </submittedName>
</protein>
<dbReference type="EMBL" id="MT144274">
    <property type="protein sequence ID" value="QJA51570.1"/>
    <property type="molecule type" value="Genomic_DNA"/>
</dbReference>
<sequence>MAIVITNPISTSEWKKGTEYTITWTGDVTIVNILLYKNSAFVENIAIGFTQGVGSYPWTPGVGLVSGIDYQIYVEDDNTFDYSDNFKIYSAFVVQLNDSLGLGDSISEQTDYLKLLSDNLTLSDSIVAKVDYLKLLTDNLTLSDDIIAKVDYLKLLSDNLTLSDDIIAKVDYLKLLTDNLTLSDSLVAKIGYKTILSDNLTLSDSINVTVTRGGNAVFFGHNF</sequence>
<reference evidence="3" key="1">
    <citation type="submission" date="2020-03" db="EMBL/GenBank/DDBJ databases">
        <title>The deep terrestrial virosphere.</title>
        <authorList>
            <person name="Holmfeldt K."/>
            <person name="Nilsson E."/>
            <person name="Simone D."/>
            <person name="Lopez-Fernandez M."/>
            <person name="Wu X."/>
            <person name="de Brujin I."/>
            <person name="Lundin D."/>
            <person name="Andersson A."/>
            <person name="Bertilsson S."/>
            <person name="Dopson M."/>
        </authorList>
    </citation>
    <scope>NUCLEOTIDE SEQUENCE</scope>
    <source>
        <strain evidence="3">TM448A02208</strain>
    </source>
</reference>
<dbReference type="AlphaFoldDB" id="A0A6H1ZWI9"/>
<organism evidence="3">
    <name type="scientific">viral metagenome</name>
    <dbReference type="NCBI Taxonomy" id="1070528"/>
    <lineage>
        <taxon>unclassified sequences</taxon>
        <taxon>metagenomes</taxon>
        <taxon>organismal metagenomes</taxon>
    </lineage>
</organism>
<dbReference type="InterPro" id="IPR018466">
    <property type="entry name" value="Kre9/Knh1-like_N"/>
</dbReference>